<evidence type="ECO:0000259" key="3">
    <source>
        <dbReference type="Pfam" id="PF26015"/>
    </source>
</evidence>
<dbReference type="Pfam" id="PF26015">
    <property type="entry name" value="Ig_NPH4_3rd"/>
    <property type="match status" value="1"/>
</dbReference>
<dbReference type="InterPro" id="IPR029775">
    <property type="entry name" value="NPHP4"/>
</dbReference>
<organism evidence="7 8">
    <name type="scientific">Chlamydomonas eustigma</name>
    <dbReference type="NCBI Taxonomy" id="1157962"/>
    <lineage>
        <taxon>Eukaryota</taxon>
        <taxon>Viridiplantae</taxon>
        <taxon>Chlorophyta</taxon>
        <taxon>core chlorophytes</taxon>
        <taxon>Chlorophyceae</taxon>
        <taxon>CS clade</taxon>
        <taxon>Chlamydomonadales</taxon>
        <taxon>Chlamydomonadaceae</taxon>
        <taxon>Chlamydomonas</taxon>
    </lineage>
</organism>
<evidence type="ECO:0000313" key="8">
    <source>
        <dbReference type="Proteomes" id="UP000232323"/>
    </source>
</evidence>
<dbReference type="InterPro" id="IPR058685">
    <property type="entry name" value="Ig_NPHP4_4th"/>
</dbReference>
<evidence type="ECO:0000313" key="7">
    <source>
        <dbReference type="EMBL" id="GAX83344.1"/>
    </source>
</evidence>
<dbReference type="Pfam" id="PF26187">
    <property type="entry name" value="Ig_NPHP4_4th"/>
    <property type="match status" value="1"/>
</dbReference>
<dbReference type="CDD" id="cd23767">
    <property type="entry name" value="IQCD"/>
    <property type="match status" value="1"/>
</dbReference>
<comment type="caution">
    <text evidence="7">The sequence shown here is derived from an EMBL/GenBank/DDBJ whole genome shotgun (WGS) entry which is preliminary data.</text>
</comment>
<dbReference type="Pfam" id="PF26186">
    <property type="entry name" value="NPHP4_C2_3rd"/>
    <property type="match status" value="1"/>
</dbReference>
<name>A0A250XJT9_9CHLO</name>
<proteinExistence type="predicted"/>
<dbReference type="InterPro" id="IPR058765">
    <property type="entry name" value="NPHP4_C2-like"/>
</dbReference>
<evidence type="ECO:0000259" key="5">
    <source>
        <dbReference type="Pfam" id="PF26187"/>
    </source>
</evidence>
<reference evidence="7 8" key="1">
    <citation type="submission" date="2017-08" db="EMBL/GenBank/DDBJ databases">
        <title>Acidophilic green algal genome provides insights into adaptation to an acidic environment.</title>
        <authorList>
            <person name="Hirooka S."/>
            <person name="Hirose Y."/>
            <person name="Kanesaki Y."/>
            <person name="Higuchi S."/>
            <person name="Fujiwara T."/>
            <person name="Onuma R."/>
            <person name="Era A."/>
            <person name="Ohbayashi R."/>
            <person name="Uzuka A."/>
            <person name="Nozaki H."/>
            <person name="Yoshikawa H."/>
            <person name="Miyagishima S.Y."/>
        </authorList>
    </citation>
    <scope>NUCLEOTIDE SEQUENCE [LARGE SCALE GENOMIC DNA]</scope>
    <source>
        <strain evidence="7 8">NIES-2499</strain>
    </source>
</reference>
<dbReference type="Pfam" id="PF26189">
    <property type="entry name" value="Ig_NPHP4_2nd"/>
    <property type="match status" value="1"/>
</dbReference>
<feature type="coiled-coil region" evidence="1">
    <location>
        <begin position="846"/>
        <end position="880"/>
    </location>
</feature>
<feature type="domain" description="NPHP4 C2-like" evidence="4">
    <location>
        <begin position="986"/>
        <end position="1168"/>
    </location>
</feature>
<evidence type="ECO:0000256" key="1">
    <source>
        <dbReference type="SAM" id="Coils"/>
    </source>
</evidence>
<evidence type="ECO:0000259" key="6">
    <source>
        <dbReference type="Pfam" id="PF26189"/>
    </source>
</evidence>
<feature type="region of interest" description="Disordered" evidence="2">
    <location>
        <begin position="1221"/>
        <end position="1242"/>
    </location>
</feature>
<dbReference type="GO" id="GO:0097730">
    <property type="term" value="C:non-motile cilium"/>
    <property type="evidence" value="ECO:0007669"/>
    <property type="project" value="InterPro"/>
</dbReference>
<keyword evidence="1" id="KW-0175">Coiled coil</keyword>
<dbReference type="PROSITE" id="PS50096">
    <property type="entry name" value="IQ"/>
    <property type="match status" value="1"/>
</dbReference>
<dbReference type="GO" id="GO:0090090">
    <property type="term" value="P:negative regulation of canonical Wnt signaling pathway"/>
    <property type="evidence" value="ECO:0007669"/>
    <property type="project" value="InterPro"/>
</dbReference>
<dbReference type="SMART" id="SM00015">
    <property type="entry name" value="IQ"/>
    <property type="match status" value="1"/>
</dbReference>
<evidence type="ECO:0000259" key="4">
    <source>
        <dbReference type="Pfam" id="PF26186"/>
    </source>
</evidence>
<feature type="region of interest" description="Disordered" evidence="2">
    <location>
        <begin position="1294"/>
        <end position="1329"/>
    </location>
</feature>
<dbReference type="EMBL" id="BEGY01000097">
    <property type="protein sequence ID" value="GAX83344.1"/>
    <property type="molecule type" value="Genomic_DNA"/>
</dbReference>
<accession>A0A250XJT9</accession>
<evidence type="ECO:0000256" key="2">
    <source>
        <dbReference type="SAM" id="MobiDB-lite"/>
    </source>
</evidence>
<dbReference type="InterPro" id="IPR000048">
    <property type="entry name" value="IQ_motif_EF-hand-BS"/>
</dbReference>
<feature type="domain" description="NPHP4 Ig-like" evidence="5">
    <location>
        <begin position="1811"/>
        <end position="1902"/>
    </location>
</feature>
<dbReference type="PANTHER" id="PTHR31043:SF3">
    <property type="entry name" value="NEPHROCYSTIN-4"/>
    <property type="match status" value="1"/>
</dbReference>
<dbReference type="InterPro" id="IPR058688">
    <property type="entry name" value="Ig_NPHP4_2nd"/>
</dbReference>
<dbReference type="InterPro" id="IPR058686">
    <property type="entry name" value="Ig_NPHP4_3rd"/>
</dbReference>
<dbReference type="PANTHER" id="PTHR31043">
    <property type="entry name" value="NEPHROCYSTIN-4"/>
    <property type="match status" value="1"/>
</dbReference>
<protein>
    <submittedName>
        <fullName evidence="7">Uncharacterized protein</fullName>
    </submittedName>
</protein>
<dbReference type="GO" id="GO:0005856">
    <property type="term" value="C:cytoskeleton"/>
    <property type="evidence" value="ECO:0007669"/>
    <property type="project" value="InterPro"/>
</dbReference>
<feature type="domain" description="NPHP4 Ig-like" evidence="3">
    <location>
        <begin position="1723"/>
        <end position="1804"/>
    </location>
</feature>
<gene>
    <name evidence="7" type="ORF">CEUSTIGMA_g10769.t1</name>
</gene>
<dbReference type="STRING" id="1157962.A0A250XJT9"/>
<dbReference type="Pfam" id="PF00612">
    <property type="entry name" value="IQ"/>
    <property type="match status" value="1"/>
</dbReference>
<dbReference type="OrthoDB" id="525524at2759"/>
<feature type="compositionally biased region" description="Low complexity" evidence="2">
    <location>
        <begin position="1312"/>
        <end position="1321"/>
    </location>
</feature>
<feature type="region of interest" description="Disordered" evidence="2">
    <location>
        <begin position="1"/>
        <end position="20"/>
    </location>
</feature>
<feature type="domain" description="NPHP4 Ig-like" evidence="6">
    <location>
        <begin position="1613"/>
        <end position="1711"/>
    </location>
</feature>
<dbReference type="Proteomes" id="UP000232323">
    <property type="component" value="Unassembled WGS sequence"/>
</dbReference>
<keyword evidence="8" id="KW-1185">Reference proteome</keyword>
<sequence length="1905" mass="209829">MSHLGLAAELERQEQTAQTRKQGYGLLAEVPDSRHSQPSASTQKVESYGLGSDISSAHDMNRGGQGAFGIGAETGNVSYAAPTQIPAGEGADDTRLQQFGILSETGDTQKGQGVREGQGRDQQGYGLSQEFKDGSGMQLAGQQTTSRVAPLQVDYQTDVMTRKAPPSLTQDDAATLIQSSFRGYLLRKQMIQRGQPVFLRSRVQQHQQQRQQQRANVQNIKLPAVPVIDINKLPRYGVLAPPIERPEPQAGKMVDLDLDLDIFVKNRGVLQEALVNKTGYLEDAPMRMWSQYAVRQKQRYVPIPPDANRRTLPETKGYRLRVLRVNDLPLHTTFDGRTFEFQLGVSLYDEAYGTFYGNTVYSMSDAYDRNRAAQRNAIDLDFSFDVYYHSKVSDPRCMAVVEIIMLERMLDGVVKGEYSLGWALLPLFKVAGPTPGLPAGVALDPQVGKPLSVPIISGTPRYLLFRNVYNEDLRPPKVIPNCSILFQAESYPAMDAYIPLLPEDFLVTYSDVIPGLRRFDTAGQLSITTKTAISTLASPMLCPTYSVVLRRLQLALPSKLHELLQTMDPKRPQAFVPPNHVPGMQQHEEQTLSMSYTLRVSVHNGRTFVGPSYDLTNISQLDVPGWKVLQVPAPDAVFDYVMGDVLTTIVVEFLVTPEQVFLPASLPPVQYLLGWSAFVPFAFISDDGSQAEVAVGVHRYVLGGRQAGLLLRDQPLLDWRALLGDSMMQDVPDPMVEFQLFETGRTPIPPPLHSKFLVIEHQREEEAALGEQPLEQVLAPVPVPYEIAQDMPPPAIIKSEEPLIPDDRLGQRDQQIVLPPIIQQQQDAMNQALYGHPMPSNTSAERDELRDLALAMQRQLNLLTRAVDELKDERKSLRNSVIALVDGGAGSQPFAARSQVVNQSSQARPAPDEIRRLMDLPATVDLGDLSAFSGGPPPGPGTLGTVPSRMLMQQLYDAGMLDALPEDVQALLRRRGPPRGPSAAPIDLTLEARDPRMASDVVFQFLAYRHHDTLNAPVNVQSLYFTFQFYHFAPTTTVMSYLVQPNPALQQQHEEEARERGVPPPDPTTVNATRLLVTNHPHRKGAGVTVKYVIDSTLDAVPSGQTAQQAAYEGNMHFSQYLAAKTLSVDVWDGESLLQIGTATLNMQQLLRQGRDFAELLIEVPIMENQTGGAGGAGTAAGLLGQSVLSGKQGGTAKGAGSTPTILSKGSIVLRIINIGREPRHPGAGGKPLQPDTNAGKKVRVRARPAWAIKGPISKELANGEREPLSNPAASQYQGEQFLVDLDEQDRAAKRQAQFDPRQGLGSPLRDPGGAPAFGSPGASGIGGDLYRAREASHPQGGHGGVISGLLAEDERMHILERTHHKSNRLHNVEEVLQELIDDDVPKVPISSHTRDEQYRQVQKQLLTDVSSVRARQKHALIKEQLRRNLVISRVIRPGYGEVVVYELEFANPFAQEMVFEVHINRPQEVSVLTRMDEYKALRAANARFFGNPSQPVGYLEQEIMAGNRIYLKAHERITLPFKLQSFEPPHGYTGPKDGILSAPSDGSLPAELRKSALGKAAGGSNSSEVLNTSGSDKGHVVTIELMSVSHDHPVMLLELQVVPRPLIIDRTLRFYHPEHSLMRQTVHMKELPGTDTTFAGGALRNLAVACSHPDIITGAGSSGLVGGAERDEVYIKYKCGGAPHVTHFYVLLYLDRLMARPVEIWQVFAHCLRKVDMRAVIGQTSQASVVVRGAQATRRVACYTSHPDELQVSPGSFVLVAGALTELLLSFRPVTQGIRDIKVHLVDTETRELVYALLVSAEAQGPLITRTFEIELPAGSVANKKIQYTNPYQSYRTFTLRSNQPWLVHFTPQRLQLPAGATRPLGMTFDGRAATTGILDVLVFVNDEEDKTEECFKVRVRIYR</sequence>